<dbReference type="Proteomes" id="UP000145961">
    <property type="component" value="Segment"/>
</dbReference>
<feature type="compositionally biased region" description="Basic and acidic residues" evidence="1">
    <location>
        <begin position="240"/>
        <end position="249"/>
    </location>
</feature>
<dbReference type="EMBL" id="KF644574">
    <property type="protein sequence ID" value="AII81321.1"/>
    <property type="molecule type" value="Genomic_DNA"/>
</dbReference>
<protein>
    <submittedName>
        <fullName evidence="2">Virion protein US2</fullName>
    </submittedName>
</protein>
<proteinExistence type="predicted"/>
<evidence type="ECO:0000313" key="5">
    <source>
        <dbReference type="Proteomes" id="UP000145961"/>
    </source>
</evidence>
<evidence type="ECO:0000313" key="3">
    <source>
        <dbReference type="EMBL" id="AII81321.1"/>
    </source>
</evidence>
<evidence type="ECO:0000313" key="4">
    <source>
        <dbReference type="Proteomes" id="UP000106683"/>
    </source>
</evidence>
<dbReference type="EMBL" id="KF644573">
    <property type="protein sequence ID" value="AII81242.1"/>
    <property type="molecule type" value="Genomic_DNA"/>
</dbReference>
<dbReference type="Pfam" id="PF02476">
    <property type="entry name" value="US2"/>
    <property type="match status" value="1"/>
</dbReference>
<dbReference type="InterPro" id="IPR003485">
    <property type="entry name" value="Herpes_US2_varicellovirus"/>
</dbReference>
<feature type="compositionally biased region" description="Low complexity" evidence="1">
    <location>
        <begin position="250"/>
        <end position="261"/>
    </location>
</feature>
<name>A0A076JTG0_9ALPH</name>
<feature type="region of interest" description="Disordered" evidence="1">
    <location>
        <begin position="230"/>
        <end position="314"/>
    </location>
</feature>
<dbReference type="Proteomes" id="UP000106683">
    <property type="component" value="Segment"/>
</dbReference>
<evidence type="ECO:0000256" key="1">
    <source>
        <dbReference type="SAM" id="MobiDB-lite"/>
    </source>
</evidence>
<accession>A0A076JTG0</accession>
<reference evidence="4 5" key="1">
    <citation type="journal article" date="2014" name="J. Vet. Med. Sci.">
        <title>Full Genome Sequences of Zebra-Borne Equine Herpesvirus Type 1 Isolated from Zebra, Onager and Thomson's Gazelle.</title>
        <authorList>
            <person name="Guo X."/>
            <person name="Izume S."/>
            <person name="Okada A."/>
            <person name="Ohya K."/>
            <person name="Kimura T."/>
            <person name="Fukushi H."/>
        </authorList>
    </citation>
    <scope>NUCLEOTIDE SEQUENCE [LARGE SCALE GENOMIC DNA]</scope>
    <source>
        <strain evidence="3">T-616</strain>
        <strain evidence="2">T616 delta71</strain>
    </source>
</reference>
<organism evidence="2 4">
    <name type="scientific">Equid alphaherpesvirus 1</name>
    <name type="common">Equine herpesvirus 1</name>
    <dbReference type="NCBI Taxonomy" id="10326"/>
    <lineage>
        <taxon>Viruses</taxon>
        <taxon>Duplodnaviria</taxon>
        <taxon>Heunggongvirae</taxon>
        <taxon>Peploviricota</taxon>
        <taxon>Herviviricetes</taxon>
        <taxon>Herpesvirales</taxon>
        <taxon>Orthoherpesviridae</taxon>
        <taxon>Alphaherpesvirinae</taxon>
        <taxon>Varicellovirus</taxon>
        <taxon>Varicellovirus equidalpha1</taxon>
    </lineage>
</organism>
<evidence type="ECO:0000313" key="2">
    <source>
        <dbReference type="EMBL" id="AII81242.1"/>
    </source>
</evidence>
<sequence>MGVVLITVVTVVDRHKALPNSSIDVDGHLWEFLSRQCFVLASEPLGIPIVVRSADLYRFSSSLLTLPKACRPIVRTRGATAIALDRNGVVYHEDRMGVSIEWLSVLSGYNHLNSSLIINQPYHLWVLGAADLCKPVFDLIPGPKRMVYAEIADEFHKSWQPPFVCGKLFETIPWTTVEHKHPLKLRAAGGEDTAVGEFGVSKHSSNLIVCPPTVKRLIYAVVDPARLRELSAPGRQQRRRPSEGGDARPEAALARSRARSVLGRRRDAAPPRGPAGARRPPGGRRDVDGTPTLGSVRPDIHTLKGRGLSRQYLT</sequence>